<evidence type="ECO:0000259" key="1">
    <source>
        <dbReference type="Pfam" id="PF03358"/>
    </source>
</evidence>
<reference evidence="2 3" key="1">
    <citation type="submission" date="2019-06" db="EMBL/GenBank/DDBJ databases">
        <title>Sequencing the genomes of 1000 actinobacteria strains.</title>
        <authorList>
            <person name="Klenk H.-P."/>
        </authorList>
    </citation>
    <scope>NUCLEOTIDE SEQUENCE [LARGE SCALE GENOMIC DNA]</scope>
    <source>
        <strain evidence="2 3">DSM 10596</strain>
    </source>
</reference>
<dbReference type="Pfam" id="PF03358">
    <property type="entry name" value="FMN_red"/>
    <property type="match status" value="1"/>
</dbReference>
<dbReference type="Proteomes" id="UP000316181">
    <property type="component" value="Unassembled WGS sequence"/>
</dbReference>
<accession>A0A542SN42</accession>
<dbReference type="PANTHER" id="PTHR30543:SF21">
    <property type="entry name" value="NAD(P)H-DEPENDENT FMN REDUCTASE LOT6"/>
    <property type="match status" value="1"/>
</dbReference>
<dbReference type="GO" id="GO:0016491">
    <property type="term" value="F:oxidoreductase activity"/>
    <property type="evidence" value="ECO:0007669"/>
    <property type="project" value="InterPro"/>
</dbReference>
<name>A0A542SN42_9MICO</name>
<sequence>MTKVMIIVGSVRPGRIGLPIARWVNEIAENDGRFEIDFADLADIALPLMDEPKHPRLRQYEHEHTIAWSKRVAAADAFILVTPEYNHSFSPAIKNALDYLSVEWNRKPVAFVAYGGVSGGTRGVVALAEVLACLGMVKTHANVELHLAMTKVTDGAFAGDERQAAGVKAILDEFSQLAPALAELRAEAK</sequence>
<dbReference type="InterPro" id="IPR005025">
    <property type="entry name" value="FMN_Rdtase-like_dom"/>
</dbReference>
<dbReference type="RefSeq" id="WP_142111367.1">
    <property type="nucleotide sequence ID" value="NZ_BAAATB010000008.1"/>
</dbReference>
<dbReference type="EMBL" id="VFNV01000001">
    <property type="protein sequence ID" value="TQK76049.1"/>
    <property type="molecule type" value="Genomic_DNA"/>
</dbReference>
<dbReference type="GO" id="GO:0010181">
    <property type="term" value="F:FMN binding"/>
    <property type="evidence" value="ECO:0007669"/>
    <property type="project" value="TreeGrafter"/>
</dbReference>
<proteinExistence type="predicted"/>
<dbReference type="PANTHER" id="PTHR30543">
    <property type="entry name" value="CHROMATE REDUCTASE"/>
    <property type="match status" value="1"/>
</dbReference>
<dbReference type="AlphaFoldDB" id="A0A542SN42"/>
<evidence type="ECO:0000313" key="2">
    <source>
        <dbReference type="EMBL" id="TQK76049.1"/>
    </source>
</evidence>
<gene>
    <name evidence="2" type="ORF">FB389_0704</name>
</gene>
<dbReference type="SUPFAM" id="SSF52218">
    <property type="entry name" value="Flavoproteins"/>
    <property type="match status" value="1"/>
</dbReference>
<dbReference type="GO" id="GO:0005829">
    <property type="term" value="C:cytosol"/>
    <property type="evidence" value="ECO:0007669"/>
    <property type="project" value="TreeGrafter"/>
</dbReference>
<protein>
    <submittedName>
        <fullName evidence="2">NAD(P)H-dependent FMN reductase</fullName>
    </submittedName>
</protein>
<dbReference type="InterPro" id="IPR029039">
    <property type="entry name" value="Flavoprotein-like_sf"/>
</dbReference>
<dbReference type="InterPro" id="IPR050712">
    <property type="entry name" value="NAD(P)H-dep_reductase"/>
</dbReference>
<organism evidence="2 3">
    <name type="scientific">Rarobacter incanus</name>
    <dbReference type="NCBI Taxonomy" id="153494"/>
    <lineage>
        <taxon>Bacteria</taxon>
        <taxon>Bacillati</taxon>
        <taxon>Actinomycetota</taxon>
        <taxon>Actinomycetes</taxon>
        <taxon>Micrococcales</taxon>
        <taxon>Rarobacteraceae</taxon>
        <taxon>Rarobacter</taxon>
    </lineage>
</organism>
<evidence type="ECO:0000313" key="3">
    <source>
        <dbReference type="Proteomes" id="UP000316181"/>
    </source>
</evidence>
<comment type="caution">
    <text evidence="2">The sequence shown here is derived from an EMBL/GenBank/DDBJ whole genome shotgun (WGS) entry which is preliminary data.</text>
</comment>
<dbReference type="OrthoDB" id="9812295at2"/>
<keyword evidence="3" id="KW-1185">Reference proteome</keyword>
<feature type="domain" description="NADPH-dependent FMN reductase-like" evidence="1">
    <location>
        <begin position="2"/>
        <end position="138"/>
    </location>
</feature>
<dbReference type="Gene3D" id="3.40.50.360">
    <property type="match status" value="1"/>
</dbReference>